<comment type="caution">
    <text evidence="9">The sequence shown here is derived from an EMBL/GenBank/DDBJ whole genome shotgun (WGS) entry which is preliminary data.</text>
</comment>
<gene>
    <name evidence="9" type="ORF">FQV27_06735</name>
</gene>
<dbReference type="GO" id="GO:0001716">
    <property type="term" value="F:L-amino-acid oxidase activity"/>
    <property type="evidence" value="ECO:0007669"/>
    <property type="project" value="TreeGrafter"/>
</dbReference>
<dbReference type="SUPFAM" id="SSF54373">
    <property type="entry name" value="FAD-linked reductases, C-terminal domain"/>
    <property type="match status" value="1"/>
</dbReference>
<sequence>MVGYAAGASAMYTAMAGMGYAGTSSYEGPLTLDGDPQGTTVLILGAGLAGMTAAYELGKAGYQVQILEYREKAGGRCWTLRGGDTYTELGGFQQDVAFAEGNYLNGGPWRIPTDHHAVLDYCKRFGVKLEPFIQQNYHAYLHNSQAFDGKPQRFREIQADYRGQIAELLAKAVHQDKLDELVTDDDAELLVESLKTFGVLNDDLEYVKSDATSSYRGWAVEPGGGTDPTPEPSDIISLQDILAGRLWKNLLVGETIDHQQAIFQPVGGMDMIAQAFAREIGDVVTYNAKVIRINGTENGVEATYISSDGGTEETTVTADYCICTIPFSILGQIENNFSGGMQAAIDSVYYESSIKIGLEFKRRFWEQDDHIFGGISYTDLPITLISYPSTNFFSDGPGVLLGCYSWGAASYQFNAIAPEQRIERALEFGAQIHPQYREEFSNGASVAWHRVPWVLGCYGIWRDREANYADAVQMDQRTLMAGEHMSDLPAWQEGAILSALSAVKRLHAHVTGAGDSASDSAGAAAADDAAAPATSETPATEGN</sequence>
<dbReference type="Proteomes" id="UP000321562">
    <property type="component" value="Unassembled WGS sequence"/>
</dbReference>
<dbReference type="OrthoDB" id="337830at2"/>
<comment type="catalytic activity">
    <reaction evidence="6">
        <text>L-tryptophan + O2 = indole-3-acetamide + CO2 + H2O</text>
        <dbReference type="Rhea" id="RHEA:16165"/>
        <dbReference type="ChEBI" id="CHEBI:15377"/>
        <dbReference type="ChEBI" id="CHEBI:15379"/>
        <dbReference type="ChEBI" id="CHEBI:16031"/>
        <dbReference type="ChEBI" id="CHEBI:16526"/>
        <dbReference type="ChEBI" id="CHEBI:57912"/>
        <dbReference type="EC" id="1.13.12.3"/>
    </reaction>
</comment>
<dbReference type="InterPro" id="IPR036188">
    <property type="entry name" value="FAD/NAD-bd_sf"/>
</dbReference>
<comment type="pathway">
    <text evidence="1">Plant hormone metabolism; auxin biosynthesis.</text>
</comment>
<evidence type="ECO:0000313" key="10">
    <source>
        <dbReference type="Proteomes" id="UP000321562"/>
    </source>
</evidence>
<dbReference type="GO" id="GO:0050361">
    <property type="term" value="F:tryptophan 2-monooxygenase activity"/>
    <property type="evidence" value="ECO:0007669"/>
    <property type="project" value="UniProtKB-EC"/>
</dbReference>
<dbReference type="InterPro" id="IPR050281">
    <property type="entry name" value="Flavin_monoamine_oxidase"/>
</dbReference>
<feature type="domain" description="Amine oxidase" evidence="8">
    <location>
        <begin position="48"/>
        <end position="506"/>
    </location>
</feature>
<reference evidence="9 10" key="1">
    <citation type="submission" date="2019-08" db="EMBL/GenBank/DDBJ databases">
        <authorList>
            <person name="Ye J."/>
        </authorList>
    </citation>
    <scope>NUCLEOTIDE SEQUENCE [LARGE SCALE GENOMIC DNA]</scope>
    <source>
        <strain evidence="9 10">TK008</strain>
    </source>
</reference>
<accession>A0A5C6S6W1</accession>
<feature type="region of interest" description="Disordered" evidence="7">
    <location>
        <begin position="512"/>
        <end position="543"/>
    </location>
</feature>
<dbReference type="EMBL" id="VOPL01000002">
    <property type="protein sequence ID" value="TXB70093.1"/>
    <property type="molecule type" value="Genomic_DNA"/>
</dbReference>
<dbReference type="Gene3D" id="3.50.50.60">
    <property type="entry name" value="FAD/NAD(P)-binding domain"/>
    <property type="match status" value="1"/>
</dbReference>
<keyword evidence="10" id="KW-1185">Reference proteome</keyword>
<evidence type="ECO:0000259" key="8">
    <source>
        <dbReference type="Pfam" id="PF01593"/>
    </source>
</evidence>
<dbReference type="InterPro" id="IPR002937">
    <property type="entry name" value="Amino_oxidase"/>
</dbReference>
<dbReference type="PANTHER" id="PTHR10742:SF342">
    <property type="entry name" value="AMINE OXIDASE"/>
    <property type="match status" value="1"/>
</dbReference>
<dbReference type="EC" id="1.13.12.3" evidence="3"/>
<dbReference type="AlphaFoldDB" id="A0A5C6S6W1"/>
<evidence type="ECO:0000256" key="1">
    <source>
        <dbReference type="ARBA" id="ARBA00004814"/>
    </source>
</evidence>
<name>A0A5C6S6W1_9RHOB</name>
<protein>
    <recommendedName>
        <fullName evidence="4">Tryptophan 2-monooxygenase</fullName>
        <ecNumber evidence="3">1.13.12.3</ecNumber>
    </recommendedName>
</protein>
<evidence type="ECO:0000256" key="3">
    <source>
        <dbReference type="ARBA" id="ARBA00012535"/>
    </source>
</evidence>
<dbReference type="Gene3D" id="3.90.660.10">
    <property type="match status" value="1"/>
</dbReference>
<dbReference type="Pfam" id="PF01593">
    <property type="entry name" value="Amino_oxidase"/>
    <property type="match status" value="1"/>
</dbReference>
<evidence type="ECO:0000256" key="2">
    <source>
        <dbReference type="ARBA" id="ARBA00005833"/>
    </source>
</evidence>
<dbReference type="GO" id="GO:0009851">
    <property type="term" value="P:auxin biosynthetic process"/>
    <property type="evidence" value="ECO:0007669"/>
    <property type="project" value="UniProtKB-KW"/>
</dbReference>
<keyword evidence="5" id="KW-0073">Auxin biosynthesis</keyword>
<organism evidence="9 10">
    <name type="scientific">Paracoccus aurantiacus</name>
    <dbReference type="NCBI Taxonomy" id="2599412"/>
    <lineage>
        <taxon>Bacteria</taxon>
        <taxon>Pseudomonadati</taxon>
        <taxon>Pseudomonadota</taxon>
        <taxon>Alphaproteobacteria</taxon>
        <taxon>Rhodobacterales</taxon>
        <taxon>Paracoccaceae</taxon>
        <taxon>Paracoccus</taxon>
    </lineage>
</organism>
<dbReference type="SUPFAM" id="SSF51905">
    <property type="entry name" value="FAD/NAD(P)-binding domain"/>
    <property type="match status" value="1"/>
</dbReference>
<proteinExistence type="inferred from homology"/>
<evidence type="ECO:0000256" key="4">
    <source>
        <dbReference type="ARBA" id="ARBA00017871"/>
    </source>
</evidence>
<dbReference type="GO" id="GO:0009063">
    <property type="term" value="P:amino acid catabolic process"/>
    <property type="evidence" value="ECO:0007669"/>
    <property type="project" value="TreeGrafter"/>
</dbReference>
<dbReference type="PANTHER" id="PTHR10742">
    <property type="entry name" value="FLAVIN MONOAMINE OXIDASE"/>
    <property type="match status" value="1"/>
</dbReference>
<evidence type="ECO:0000256" key="5">
    <source>
        <dbReference type="ARBA" id="ARBA00023070"/>
    </source>
</evidence>
<comment type="similarity">
    <text evidence="2">Belongs to the tryptophan 2-monooxygenase family.</text>
</comment>
<evidence type="ECO:0000256" key="7">
    <source>
        <dbReference type="SAM" id="MobiDB-lite"/>
    </source>
</evidence>
<evidence type="ECO:0000313" key="9">
    <source>
        <dbReference type="EMBL" id="TXB70093.1"/>
    </source>
</evidence>
<dbReference type="Gene3D" id="1.20.1440.240">
    <property type="match status" value="1"/>
</dbReference>
<evidence type="ECO:0000256" key="6">
    <source>
        <dbReference type="ARBA" id="ARBA00047321"/>
    </source>
</evidence>